<organism evidence="2 3">
    <name type="scientific">Clostridium thermosuccinogenes</name>
    <dbReference type="NCBI Taxonomy" id="84032"/>
    <lineage>
        <taxon>Bacteria</taxon>
        <taxon>Bacillati</taxon>
        <taxon>Bacillota</taxon>
        <taxon>Clostridia</taxon>
        <taxon>Eubacteriales</taxon>
        <taxon>Clostridiaceae</taxon>
        <taxon>Clostridium</taxon>
    </lineage>
</organism>
<dbReference type="KEGG" id="cthd:CDO33_08795"/>
<dbReference type="EMBL" id="NIOJ01000070">
    <property type="protein sequence ID" value="PNT95289.1"/>
    <property type="molecule type" value="Genomic_DNA"/>
</dbReference>
<reference evidence="3" key="1">
    <citation type="submission" date="2017-06" db="EMBL/GenBank/DDBJ databases">
        <title>Investigating the central metabolism of Clostridium thermosuccinogenes.</title>
        <authorList>
            <person name="Koendjbiharie J.G."/>
            <person name="Van Kranenburg R."/>
            <person name="Vriesendorp B."/>
        </authorList>
    </citation>
    <scope>NUCLEOTIDE SEQUENCE [LARGE SCALE GENOMIC DNA]</scope>
    <source>
        <strain evidence="3">DSM 5806</strain>
    </source>
</reference>
<keyword evidence="3" id="KW-1185">Reference proteome</keyword>
<keyword evidence="1" id="KW-0812">Transmembrane</keyword>
<name>A0A2K2F916_9CLOT</name>
<evidence type="ECO:0000256" key="1">
    <source>
        <dbReference type="SAM" id="Phobius"/>
    </source>
</evidence>
<feature type="transmembrane region" description="Helical" evidence="1">
    <location>
        <begin position="16"/>
        <end position="36"/>
    </location>
</feature>
<accession>A0A2K2F916</accession>
<comment type="caution">
    <text evidence="2">The sequence shown here is derived from an EMBL/GenBank/DDBJ whole genome shotgun (WGS) entry which is preliminary data.</text>
</comment>
<keyword evidence="1" id="KW-0472">Membrane</keyword>
<proteinExistence type="predicted"/>
<dbReference type="Proteomes" id="UP000236151">
    <property type="component" value="Unassembled WGS sequence"/>
</dbReference>
<protein>
    <submittedName>
        <fullName evidence="2">Uncharacterized protein</fullName>
    </submittedName>
</protein>
<evidence type="ECO:0000313" key="2">
    <source>
        <dbReference type="EMBL" id="PNT95289.1"/>
    </source>
</evidence>
<keyword evidence="1" id="KW-1133">Transmembrane helix</keyword>
<dbReference type="AlphaFoldDB" id="A0A2K2F916"/>
<sequence>MRSAAPAEILYNGKKVPIVMELGFLWIGLFTLRVLIEYCKKRVFTIYKGTTIKKIQGKIFAAINIHLNAWIKHLGILPCDLNLVV</sequence>
<gene>
    <name evidence="2" type="ORF">CDQ84_17345</name>
</gene>
<evidence type="ECO:0000313" key="3">
    <source>
        <dbReference type="Proteomes" id="UP000236151"/>
    </source>
</evidence>